<proteinExistence type="predicted"/>
<reference evidence="3" key="1">
    <citation type="journal article" date="2019" name="Int. J. Syst. Evol. Microbiol.">
        <title>The Global Catalogue of Microorganisms (GCM) 10K type strain sequencing project: providing services to taxonomists for standard genome sequencing and annotation.</title>
        <authorList>
            <consortium name="The Broad Institute Genomics Platform"/>
            <consortium name="The Broad Institute Genome Sequencing Center for Infectious Disease"/>
            <person name="Wu L."/>
            <person name="Ma J."/>
        </authorList>
    </citation>
    <scope>NUCLEOTIDE SEQUENCE [LARGE SCALE GENOMIC DNA]</scope>
    <source>
        <strain evidence="3">CCUG 53270</strain>
    </source>
</reference>
<feature type="domain" description="Bacterial Ig-like" evidence="1">
    <location>
        <begin position="61"/>
        <end position="149"/>
    </location>
</feature>
<evidence type="ECO:0000259" key="1">
    <source>
        <dbReference type="Pfam" id="PF20251"/>
    </source>
</evidence>
<organism evidence="2 3">
    <name type="scientific">Paenibacillus vulneris</name>
    <dbReference type="NCBI Taxonomy" id="1133364"/>
    <lineage>
        <taxon>Bacteria</taxon>
        <taxon>Bacillati</taxon>
        <taxon>Bacillota</taxon>
        <taxon>Bacilli</taxon>
        <taxon>Bacillales</taxon>
        <taxon>Paenibacillaceae</taxon>
        <taxon>Paenibacillus</taxon>
    </lineage>
</organism>
<sequence length="164" mass="17940">MKKSVAIPMAALFVIAECVILWSIVHTVQTGMSSNASKNHNELPDIANTAKMTTPSGPPAAKLYADKAQFRSSETMSLHLKNESSSLISFGVGYKIEIHKHGEWTPYPMTIAFVDLGIMMEPGGVHDQDVPLNQLKKGHYRITKEVHLEGSGLQAVSFEFDVDG</sequence>
<dbReference type="EMBL" id="JBHTLU010000015">
    <property type="protein sequence ID" value="MFD1221340.1"/>
    <property type="molecule type" value="Genomic_DNA"/>
</dbReference>
<dbReference type="InterPro" id="IPR046878">
    <property type="entry name" value="Big_14"/>
</dbReference>
<evidence type="ECO:0000313" key="3">
    <source>
        <dbReference type="Proteomes" id="UP001597180"/>
    </source>
</evidence>
<gene>
    <name evidence="2" type="ORF">ACFQ4B_14535</name>
</gene>
<name>A0ABW3UP53_9BACL</name>
<keyword evidence="3" id="KW-1185">Reference proteome</keyword>
<comment type="caution">
    <text evidence="2">The sequence shown here is derived from an EMBL/GenBank/DDBJ whole genome shotgun (WGS) entry which is preliminary data.</text>
</comment>
<dbReference type="RefSeq" id="WP_345589814.1">
    <property type="nucleotide sequence ID" value="NZ_BAABJG010000021.1"/>
</dbReference>
<dbReference type="Proteomes" id="UP001597180">
    <property type="component" value="Unassembled WGS sequence"/>
</dbReference>
<dbReference type="Pfam" id="PF20251">
    <property type="entry name" value="Big_14"/>
    <property type="match status" value="1"/>
</dbReference>
<protein>
    <submittedName>
        <fullName evidence="2">Immunoglobulin-like domain-containing protein</fullName>
    </submittedName>
</protein>
<accession>A0ABW3UP53</accession>
<evidence type="ECO:0000313" key="2">
    <source>
        <dbReference type="EMBL" id="MFD1221340.1"/>
    </source>
</evidence>